<feature type="transmembrane region" description="Helical" evidence="1">
    <location>
        <begin position="373"/>
        <end position="395"/>
    </location>
</feature>
<dbReference type="RefSeq" id="WP_100336589.1">
    <property type="nucleotide sequence ID" value="NZ_PGFA01000001.1"/>
</dbReference>
<reference evidence="2 3" key="1">
    <citation type="submission" date="2017-11" db="EMBL/GenBank/DDBJ databases">
        <title>Genomic Encyclopedia of Archaeal and Bacterial Type Strains, Phase II (KMG-II): From Individual Species to Whole Genera.</title>
        <authorList>
            <person name="Goeker M."/>
        </authorList>
    </citation>
    <scope>NUCLEOTIDE SEQUENCE [LARGE SCALE GENOMIC DNA]</scope>
    <source>
        <strain evidence="2 3">DSM 11115</strain>
    </source>
</reference>
<keyword evidence="1" id="KW-0472">Membrane</keyword>
<feature type="transmembrane region" description="Helical" evidence="1">
    <location>
        <begin position="170"/>
        <end position="193"/>
    </location>
</feature>
<feature type="transmembrane region" description="Helical" evidence="1">
    <location>
        <begin position="348"/>
        <end position="367"/>
    </location>
</feature>
<feature type="transmembrane region" description="Helical" evidence="1">
    <location>
        <begin position="92"/>
        <end position="110"/>
    </location>
</feature>
<dbReference type="AlphaFoldDB" id="A0A2M9BSP0"/>
<protein>
    <submittedName>
        <fullName evidence="2">Low temperature requirement protein LtrA</fullName>
    </submittedName>
</protein>
<organism evidence="2 3">
    <name type="scientific">Hymenobacter chitinivorans DSM 11115</name>
    <dbReference type="NCBI Taxonomy" id="1121954"/>
    <lineage>
        <taxon>Bacteria</taxon>
        <taxon>Pseudomonadati</taxon>
        <taxon>Bacteroidota</taxon>
        <taxon>Cytophagia</taxon>
        <taxon>Cytophagales</taxon>
        <taxon>Hymenobacteraceae</taxon>
        <taxon>Hymenobacter</taxon>
    </lineage>
</organism>
<dbReference type="PANTHER" id="PTHR36840:SF1">
    <property type="entry name" value="BLL5714 PROTEIN"/>
    <property type="match status" value="1"/>
</dbReference>
<comment type="caution">
    <text evidence="2">The sequence shown here is derived from an EMBL/GenBank/DDBJ whole genome shotgun (WGS) entry which is preliminary data.</text>
</comment>
<feature type="transmembrane region" description="Helical" evidence="1">
    <location>
        <begin position="116"/>
        <end position="134"/>
    </location>
</feature>
<evidence type="ECO:0000313" key="3">
    <source>
        <dbReference type="Proteomes" id="UP000228535"/>
    </source>
</evidence>
<evidence type="ECO:0000256" key="1">
    <source>
        <dbReference type="SAM" id="Phobius"/>
    </source>
</evidence>
<keyword evidence="3" id="KW-1185">Reference proteome</keyword>
<dbReference type="EMBL" id="PGFA01000001">
    <property type="protein sequence ID" value="PJJ60965.1"/>
    <property type="molecule type" value="Genomic_DNA"/>
</dbReference>
<feature type="transmembrane region" description="Helical" evidence="1">
    <location>
        <begin position="146"/>
        <end position="164"/>
    </location>
</feature>
<feature type="transmembrane region" description="Helical" evidence="1">
    <location>
        <begin position="53"/>
        <end position="71"/>
    </location>
</feature>
<name>A0A2M9BSP0_9BACT</name>
<dbReference type="PANTHER" id="PTHR36840">
    <property type="entry name" value="BLL5714 PROTEIN"/>
    <property type="match status" value="1"/>
</dbReference>
<feature type="transmembrane region" description="Helical" evidence="1">
    <location>
        <begin position="241"/>
        <end position="261"/>
    </location>
</feature>
<accession>A0A2M9BSP0</accession>
<feature type="transmembrane region" description="Helical" evidence="1">
    <location>
        <begin position="30"/>
        <end position="47"/>
    </location>
</feature>
<dbReference type="OrthoDB" id="9798526at2"/>
<evidence type="ECO:0000313" key="2">
    <source>
        <dbReference type="EMBL" id="PJJ60965.1"/>
    </source>
</evidence>
<dbReference type="Proteomes" id="UP000228535">
    <property type="component" value="Unassembled WGS sequence"/>
</dbReference>
<feature type="transmembrane region" description="Helical" evidence="1">
    <location>
        <begin position="213"/>
        <end position="235"/>
    </location>
</feature>
<dbReference type="Pfam" id="PF06772">
    <property type="entry name" value="LtrA"/>
    <property type="match status" value="1"/>
</dbReference>
<dbReference type="InterPro" id="IPR010640">
    <property type="entry name" value="Low_temperature_requirement_A"/>
</dbReference>
<keyword evidence="1" id="KW-0812">Transmembrane</keyword>
<keyword evidence="1" id="KW-1133">Transmembrane helix</keyword>
<gene>
    <name evidence="2" type="ORF">CLV45_2402</name>
</gene>
<feature type="transmembrane region" description="Helical" evidence="1">
    <location>
        <begin position="315"/>
        <end position="336"/>
    </location>
</feature>
<sequence>MHNKPSNLWWGPPTHFDDRRYERKISWLELFYDLVYAAAIGQLTHQLATHPSWPVACRALLLFCLVFWSWINGSQYYDLHGNDSIRTRLLTFWQMLAVAAVAITIPDAFAGHPAPFALAFLCLQSLITYLWWSVGLYDPSHRTLNLPYTVCFSLAFGLLTWSIFTPAATASGLWVGALLLNLAPPLVGARRLVRILAGRGQVFTASAAIVERFGLFTIIVLAESILGAVTGLAGGPHQSPAAWGAFTLAILIAFLLWCLYFDMTSEQETKTGYGYLQGLIFLLLHLPLLAALSVVGACLKDLLALAETMPPPNLQWMFCAALAVIVWMIVGLTRIMQEEEEDRAYIRPVARLLLGTGAALLLVPALAPHLPTLAFLGLVAGLLLVPVLLGVRSWVRYKFLAGRPAEHAAGRQP</sequence>
<feature type="transmembrane region" description="Helical" evidence="1">
    <location>
        <begin position="273"/>
        <end position="295"/>
    </location>
</feature>
<proteinExistence type="predicted"/>